<sequence>MDKVRPQQYSSSTSSSLPLSKVSEDSTRFKRRRTRSGCVTCRDRHIKCDEGLPICNNCLRSRRVCYRGLRLNFTQYTFYDPRKDNPIHERILDGTILPHRILDQSITIAALYNGLEKYRPYMQLHSQQDLKDSDLEYQDDSYVPLNDPIFSSLSTKYHPDLSSTHRVKLNEDKSGSKSSNRRYNHSSPRYIKNNLKTEQPLTYSNQDVLNMIHQPQMETNLPSLNLTQQPFQMLNYAALPSMQVTSALRYTNLGIANQNTIPLNYDLQHYINILVKEQFYWLLDQFNDFNIWKAIIPEICVKEKDNFLFSCLMNCSRDPTISDAIDLKFLIDFQNFKYNQVKNIELMQTSNLSLFETLLISICLVLLGIYLKVPHGRLTSFHKQVLNNQSNLFDQLLAKLFIYFMHLGNSEKSLVISSCIQSITILKFFMNKYYDLAFLQKQSAQFTNIDPLSDIGVSSFIKFNSYEINYLNISYQNIDITSHPSNSNSNSTPPPQATHTSSQNIDLAASTMHEHGIHQSPQISSTETRKLKDLLWYLVKLDYIINFPNETVQFSTFNSAEQVLDPQLQITTPEQLFSPSQSTHCQFRPVVRAILQNFTFKLLNMNDGMLVQQSNLRIQQCLEMSRNNSPEHELSRSQCMHYFGWTLRYVNPS</sequence>
<dbReference type="GO" id="GO:0000976">
    <property type="term" value="F:transcription cis-regulatory region binding"/>
    <property type="evidence" value="ECO:0007669"/>
    <property type="project" value="TreeGrafter"/>
</dbReference>
<dbReference type="PROSITE" id="PS50048">
    <property type="entry name" value="ZN2_CY6_FUNGAL_2"/>
    <property type="match status" value="1"/>
</dbReference>
<dbReference type="GO" id="GO:0000981">
    <property type="term" value="F:DNA-binding transcription factor activity, RNA polymerase II-specific"/>
    <property type="evidence" value="ECO:0007669"/>
    <property type="project" value="InterPro"/>
</dbReference>
<dbReference type="EMBL" id="HE681721">
    <property type="protein sequence ID" value="CCG25610.1"/>
    <property type="molecule type" value="Genomic_DNA"/>
</dbReference>
<dbReference type="KEGG" id="cot:CORT_0C02340"/>
<dbReference type="RefSeq" id="XP_003868514.1">
    <property type="nucleotide sequence ID" value="XM_003868466.1"/>
</dbReference>
<evidence type="ECO:0000313" key="4">
    <source>
        <dbReference type="EMBL" id="CCG25610.1"/>
    </source>
</evidence>
<dbReference type="SMART" id="SM00066">
    <property type="entry name" value="GAL4"/>
    <property type="match status" value="1"/>
</dbReference>
<feature type="domain" description="Zn(2)-C6 fungal-type" evidence="3">
    <location>
        <begin position="37"/>
        <end position="65"/>
    </location>
</feature>
<reference evidence="4 5" key="1">
    <citation type="journal article" date="2012" name="PLoS ONE">
        <title>Sequence and analysis of the genome of the pathogenic yeast Candida orthopsilosis.</title>
        <authorList>
            <person name="Riccombeni A."/>
            <person name="Vidanes G."/>
            <person name="Proux-Wera E."/>
            <person name="Wolfe K.H."/>
            <person name="Butler G."/>
        </authorList>
    </citation>
    <scope>NUCLEOTIDE SEQUENCE [LARGE SCALE GENOMIC DNA]</scope>
    <source>
        <strain evidence="4 5">Co 90-125</strain>
    </source>
</reference>
<dbReference type="eggNOG" id="ENOG502QT0Z">
    <property type="taxonomic scope" value="Eukaryota"/>
</dbReference>
<dbReference type="PANTHER" id="PTHR37534">
    <property type="entry name" value="TRANSCRIPTIONAL ACTIVATOR PROTEIN UGA3"/>
    <property type="match status" value="1"/>
</dbReference>
<keyword evidence="5" id="KW-1185">Reference proteome</keyword>
<dbReference type="HOGENOM" id="CLU_410587_0_0_1"/>
<evidence type="ECO:0000256" key="2">
    <source>
        <dbReference type="SAM" id="MobiDB-lite"/>
    </source>
</evidence>
<dbReference type="InterPro" id="IPR036864">
    <property type="entry name" value="Zn2-C6_fun-type_DNA-bd_sf"/>
</dbReference>
<dbReference type="GeneID" id="14539738"/>
<dbReference type="SUPFAM" id="SSF57701">
    <property type="entry name" value="Zn2/Cys6 DNA-binding domain"/>
    <property type="match status" value="1"/>
</dbReference>
<gene>
    <name evidence="4" type="ORF">CORT_0C02340</name>
</gene>
<feature type="region of interest" description="Disordered" evidence="2">
    <location>
        <begin position="164"/>
        <end position="189"/>
    </location>
</feature>
<feature type="compositionally biased region" description="Low complexity" evidence="2">
    <location>
        <begin position="10"/>
        <end position="21"/>
    </location>
</feature>
<dbReference type="GO" id="GO:0008270">
    <property type="term" value="F:zinc ion binding"/>
    <property type="evidence" value="ECO:0007669"/>
    <property type="project" value="InterPro"/>
</dbReference>
<dbReference type="PANTHER" id="PTHR37534:SF2">
    <property type="entry name" value="N-ACETYLTRANSFERASE DOMAIN-CONTAINING PROTEIN"/>
    <property type="match status" value="1"/>
</dbReference>
<name>H8X2R3_CANO9</name>
<dbReference type="GO" id="GO:0005634">
    <property type="term" value="C:nucleus"/>
    <property type="evidence" value="ECO:0007669"/>
    <property type="project" value="TreeGrafter"/>
</dbReference>
<protein>
    <submittedName>
        <fullName evidence="4">Ahr1 zinc finger transcription factor</fullName>
    </submittedName>
</protein>
<keyword evidence="1" id="KW-0539">Nucleus</keyword>
<evidence type="ECO:0000256" key="1">
    <source>
        <dbReference type="ARBA" id="ARBA00023242"/>
    </source>
</evidence>
<dbReference type="AlphaFoldDB" id="H8X2R3"/>
<evidence type="ECO:0000259" key="3">
    <source>
        <dbReference type="PROSITE" id="PS50048"/>
    </source>
</evidence>
<dbReference type="GO" id="GO:0045944">
    <property type="term" value="P:positive regulation of transcription by RNA polymerase II"/>
    <property type="evidence" value="ECO:0007669"/>
    <property type="project" value="TreeGrafter"/>
</dbReference>
<dbReference type="OrthoDB" id="416217at2759"/>
<evidence type="ECO:0000313" key="5">
    <source>
        <dbReference type="Proteomes" id="UP000005018"/>
    </source>
</evidence>
<dbReference type="Gene3D" id="4.10.240.10">
    <property type="entry name" value="Zn(2)-C6 fungal-type DNA-binding domain"/>
    <property type="match status" value="1"/>
</dbReference>
<feature type="region of interest" description="Disordered" evidence="2">
    <location>
        <begin position="1"/>
        <end position="28"/>
    </location>
</feature>
<organism evidence="4 5">
    <name type="scientific">Candida orthopsilosis (strain 90-125)</name>
    <name type="common">Yeast</name>
    <dbReference type="NCBI Taxonomy" id="1136231"/>
    <lineage>
        <taxon>Eukaryota</taxon>
        <taxon>Fungi</taxon>
        <taxon>Dikarya</taxon>
        <taxon>Ascomycota</taxon>
        <taxon>Saccharomycotina</taxon>
        <taxon>Pichiomycetes</taxon>
        <taxon>Debaryomycetaceae</taxon>
        <taxon>Candida/Lodderomyces clade</taxon>
        <taxon>Candida</taxon>
    </lineage>
</organism>
<accession>H8X2R3</accession>
<dbReference type="Proteomes" id="UP000005018">
    <property type="component" value="Chromosome 3"/>
</dbReference>
<dbReference type="InterPro" id="IPR001138">
    <property type="entry name" value="Zn2Cys6_DnaBD"/>
</dbReference>
<dbReference type="PROSITE" id="PS00463">
    <property type="entry name" value="ZN2_CY6_FUNGAL_1"/>
    <property type="match status" value="1"/>
</dbReference>
<dbReference type="Pfam" id="PF00172">
    <property type="entry name" value="Zn_clus"/>
    <property type="match status" value="1"/>
</dbReference>
<dbReference type="CDD" id="cd00067">
    <property type="entry name" value="GAL4"/>
    <property type="match status" value="1"/>
</dbReference>
<proteinExistence type="predicted"/>